<dbReference type="InterPro" id="IPR011009">
    <property type="entry name" value="Kinase-like_dom_sf"/>
</dbReference>
<dbReference type="EMBL" id="LBMM01005549">
    <property type="protein sequence ID" value="KMQ91427.1"/>
    <property type="molecule type" value="Genomic_DNA"/>
</dbReference>
<dbReference type="STRING" id="67767.A0A0J7KMA6"/>
<feature type="region of interest" description="Disordered" evidence="1">
    <location>
        <begin position="1"/>
        <end position="92"/>
    </location>
</feature>
<keyword evidence="3" id="KW-1185">Reference proteome</keyword>
<evidence type="ECO:0000313" key="2">
    <source>
        <dbReference type="EMBL" id="KMQ91427.1"/>
    </source>
</evidence>
<dbReference type="Gene3D" id="1.10.510.10">
    <property type="entry name" value="Transferase(Phosphotransferase) domain 1"/>
    <property type="match status" value="1"/>
</dbReference>
<dbReference type="Proteomes" id="UP000036403">
    <property type="component" value="Unassembled WGS sequence"/>
</dbReference>
<feature type="compositionally biased region" description="Basic and acidic residues" evidence="1">
    <location>
        <begin position="9"/>
        <end position="31"/>
    </location>
</feature>
<sequence>MFNLYQSLNKKDDGDGQRNRESDVTGHDRFCQHRSSGHSSTRRRRRAVNRRTQSATELNARAMSSARGSLRRGRSVSTEDENESEDDKGHQLANKLDNLARLLFSRVSAARGYKDQGDVNDKWNEKIKKKTEGLNEILYILNRNGRYTALNHGSKSVSEDGGEYMEMEKKSRDRALSICRDYIDKTPRFALIKQLNNIGSRVDKYWFMVRDTSLKTDRLLTLVPLNRNCPLSVCPSTKDILNNLFLALQHPYICPVFHVDFLEYEDQTYIVLMQPINQGSLKDLIYGIERNCWDEEWIHKYAARGKRLTLPQVQRMGRQILEALMFLKERGFPTVTHLHSGNVVIQNGVARLAGLENSLLGFTSRIHPVVTSRLTHSTSIDIICFGTYIAIH</sequence>
<gene>
    <name evidence="2" type="ORF">RF55_8711</name>
</gene>
<evidence type="ECO:0000256" key="1">
    <source>
        <dbReference type="SAM" id="MobiDB-lite"/>
    </source>
</evidence>
<dbReference type="SUPFAM" id="SSF56112">
    <property type="entry name" value="Protein kinase-like (PK-like)"/>
    <property type="match status" value="1"/>
</dbReference>
<dbReference type="OrthoDB" id="10045021at2759"/>
<reference evidence="2 3" key="1">
    <citation type="submission" date="2015-04" db="EMBL/GenBank/DDBJ databases">
        <title>Lasius niger genome sequencing.</title>
        <authorList>
            <person name="Konorov E.A."/>
            <person name="Nikitin M.A."/>
            <person name="Kirill M.V."/>
            <person name="Chang P."/>
        </authorList>
    </citation>
    <scope>NUCLEOTIDE SEQUENCE [LARGE SCALE GENOMIC DNA]</scope>
    <source>
        <tissue evidence="2">Whole</tissue>
    </source>
</reference>
<accession>A0A0J7KMA6</accession>
<evidence type="ECO:0000313" key="3">
    <source>
        <dbReference type="Proteomes" id="UP000036403"/>
    </source>
</evidence>
<dbReference type="PaxDb" id="67767-A0A0J7KMA6"/>
<dbReference type="AlphaFoldDB" id="A0A0J7KMA6"/>
<protein>
    <submittedName>
        <fullName evidence="2">Slowpoke-binding protein</fullName>
    </submittedName>
</protein>
<organism evidence="2 3">
    <name type="scientific">Lasius niger</name>
    <name type="common">Black garden ant</name>
    <dbReference type="NCBI Taxonomy" id="67767"/>
    <lineage>
        <taxon>Eukaryota</taxon>
        <taxon>Metazoa</taxon>
        <taxon>Ecdysozoa</taxon>
        <taxon>Arthropoda</taxon>
        <taxon>Hexapoda</taxon>
        <taxon>Insecta</taxon>
        <taxon>Pterygota</taxon>
        <taxon>Neoptera</taxon>
        <taxon>Endopterygota</taxon>
        <taxon>Hymenoptera</taxon>
        <taxon>Apocrita</taxon>
        <taxon>Aculeata</taxon>
        <taxon>Formicoidea</taxon>
        <taxon>Formicidae</taxon>
        <taxon>Formicinae</taxon>
        <taxon>Lasius</taxon>
        <taxon>Lasius</taxon>
    </lineage>
</organism>
<proteinExistence type="predicted"/>
<feature type="compositionally biased region" description="Basic residues" evidence="1">
    <location>
        <begin position="40"/>
        <end position="49"/>
    </location>
</feature>
<name>A0A0J7KMA6_LASNI</name>
<comment type="caution">
    <text evidence="2">The sequence shown here is derived from an EMBL/GenBank/DDBJ whole genome shotgun (WGS) entry which is preliminary data.</text>
</comment>